<dbReference type="EMBL" id="GBRH01231164">
    <property type="protein sequence ID" value="JAD66731.1"/>
    <property type="molecule type" value="Transcribed_RNA"/>
</dbReference>
<organism evidence="1">
    <name type="scientific">Arundo donax</name>
    <name type="common">Giant reed</name>
    <name type="synonym">Donax arundinaceus</name>
    <dbReference type="NCBI Taxonomy" id="35708"/>
    <lineage>
        <taxon>Eukaryota</taxon>
        <taxon>Viridiplantae</taxon>
        <taxon>Streptophyta</taxon>
        <taxon>Embryophyta</taxon>
        <taxon>Tracheophyta</taxon>
        <taxon>Spermatophyta</taxon>
        <taxon>Magnoliopsida</taxon>
        <taxon>Liliopsida</taxon>
        <taxon>Poales</taxon>
        <taxon>Poaceae</taxon>
        <taxon>PACMAD clade</taxon>
        <taxon>Arundinoideae</taxon>
        <taxon>Arundineae</taxon>
        <taxon>Arundo</taxon>
    </lineage>
</organism>
<reference evidence="1" key="2">
    <citation type="journal article" date="2015" name="Data Brief">
        <title>Shoot transcriptome of the giant reed, Arundo donax.</title>
        <authorList>
            <person name="Barrero R.A."/>
            <person name="Guerrero F.D."/>
            <person name="Moolhuijzen P."/>
            <person name="Goolsby J.A."/>
            <person name="Tidwell J."/>
            <person name="Bellgard S.E."/>
            <person name="Bellgard M.I."/>
        </authorList>
    </citation>
    <scope>NUCLEOTIDE SEQUENCE</scope>
    <source>
        <tissue evidence="1">Shoot tissue taken approximately 20 cm above the soil surface</tissue>
    </source>
</reference>
<evidence type="ECO:0000313" key="1">
    <source>
        <dbReference type="EMBL" id="JAD66731.1"/>
    </source>
</evidence>
<proteinExistence type="predicted"/>
<sequence length="9" mass="951">MDPAPARPP</sequence>
<name>A0A0A9BTT7_ARUDO</name>
<protein>
    <submittedName>
        <fullName evidence="1">Uncharacterized protein</fullName>
    </submittedName>
</protein>
<accession>A0A0A9BTT7</accession>
<reference evidence="1" key="1">
    <citation type="submission" date="2014-09" db="EMBL/GenBank/DDBJ databases">
        <authorList>
            <person name="Magalhaes I.L.F."/>
            <person name="Oliveira U."/>
            <person name="Santos F.R."/>
            <person name="Vidigal T.H.D.A."/>
            <person name="Brescovit A.D."/>
            <person name="Santos A.J."/>
        </authorList>
    </citation>
    <scope>NUCLEOTIDE SEQUENCE</scope>
    <source>
        <tissue evidence="1">Shoot tissue taken approximately 20 cm above the soil surface</tissue>
    </source>
</reference>